<evidence type="ECO:0000256" key="3">
    <source>
        <dbReference type="ARBA" id="ARBA00043265"/>
    </source>
</evidence>
<dbReference type="InterPro" id="IPR036179">
    <property type="entry name" value="Ig-like_dom_sf"/>
</dbReference>
<dbReference type="EMBL" id="WNTK01004138">
    <property type="protein sequence ID" value="KAG9464632.1"/>
    <property type="molecule type" value="Genomic_DNA"/>
</dbReference>
<evidence type="ECO:0000313" key="5">
    <source>
        <dbReference type="EMBL" id="KAG9464632.1"/>
    </source>
</evidence>
<dbReference type="SMART" id="SM00406">
    <property type="entry name" value="IGv"/>
    <property type="match status" value="1"/>
</dbReference>
<dbReference type="Pfam" id="PF07686">
    <property type="entry name" value="V-set"/>
    <property type="match status" value="1"/>
</dbReference>
<comment type="caution">
    <text evidence="5">The sequence shown here is derived from an EMBL/GenBank/DDBJ whole genome shotgun (WGS) entry which is preliminary data.</text>
</comment>
<dbReference type="InterPro" id="IPR013783">
    <property type="entry name" value="Ig-like_fold"/>
</dbReference>
<evidence type="ECO:0000259" key="4">
    <source>
        <dbReference type="PROSITE" id="PS50835"/>
    </source>
</evidence>
<feature type="domain" description="Ig-like" evidence="4">
    <location>
        <begin position="14"/>
        <end position="115"/>
    </location>
</feature>
<reference evidence="5" key="1">
    <citation type="thesis" date="2020" institute="ProQuest LLC" country="789 East Eisenhower Parkway, Ann Arbor, MI, USA">
        <title>Comparative Genomics and Chromosome Evolution.</title>
        <authorList>
            <person name="Mudd A.B."/>
        </authorList>
    </citation>
    <scope>NUCLEOTIDE SEQUENCE</scope>
    <source>
        <strain evidence="5">HN-11 Male</strain>
        <tissue evidence="5">Kidney and liver</tissue>
    </source>
</reference>
<dbReference type="Proteomes" id="UP000770717">
    <property type="component" value="Unassembled WGS sequence"/>
</dbReference>
<dbReference type="AlphaFoldDB" id="A0A8J6C6E5"/>
<dbReference type="GO" id="GO:0002250">
    <property type="term" value="P:adaptive immune response"/>
    <property type="evidence" value="ECO:0007669"/>
    <property type="project" value="UniProtKB-KW"/>
</dbReference>
<evidence type="ECO:0000256" key="1">
    <source>
        <dbReference type="ARBA" id="ARBA00022859"/>
    </source>
</evidence>
<dbReference type="PANTHER" id="PTHR23266">
    <property type="entry name" value="IMMUNOGLOBULIN HEAVY CHAIN"/>
    <property type="match status" value="1"/>
</dbReference>
<keyword evidence="2" id="KW-1064">Adaptive immunity</keyword>
<dbReference type="InterPro" id="IPR007110">
    <property type="entry name" value="Ig-like_dom"/>
</dbReference>
<gene>
    <name evidence="5" type="ORF">GDO78_019635</name>
</gene>
<keyword evidence="6" id="KW-1185">Reference proteome</keyword>
<dbReference type="InterPro" id="IPR050199">
    <property type="entry name" value="IgHV"/>
</dbReference>
<dbReference type="GO" id="GO:0019814">
    <property type="term" value="C:immunoglobulin complex"/>
    <property type="evidence" value="ECO:0007669"/>
    <property type="project" value="UniProtKB-KW"/>
</dbReference>
<keyword evidence="3" id="KW-1280">Immunoglobulin</keyword>
<dbReference type="InterPro" id="IPR013106">
    <property type="entry name" value="Ig_V-set"/>
</dbReference>
<dbReference type="SUPFAM" id="SSF48726">
    <property type="entry name" value="Immunoglobulin"/>
    <property type="match status" value="1"/>
</dbReference>
<dbReference type="Gene3D" id="2.60.40.10">
    <property type="entry name" value="Immunoglobulins"/>
    <property type="match status" value="1"/>
</dbReference>
<dbReference type="PROSITE" id="PS50835">
    <property type="entry name" value="IG_LIKE"/>
    <property type="match status" value="1"/>
</dbReference>
<evidence type="ECO:0000313" key="6">
    <source>
        <dbReference type="Proteomes" id="UP000770717"/>
    </source>
</evidence>
<name>A0A8J6C6E5_ELECQ</name>
<organism evidence="5 6">
    <name type="scientific">Eleutherodactylus coqui</name>
    <name type="common">Puerto Rican coqui</name>
    <dbReference type="NCBI Taxonomy" id="57060"/>
    <lineage>
        <taxon>Eukaryota</taxon>
        <taxon>Metazoa</taxon>
        <taxon>Chordata</taxon>
        <taxon>Craniata</taxon>
        <taxon>Vertebrata</taxon>
        <taxon>Euteleostomi</taxon>
        <taxon>Amphibia</taxon>
        <taxon>Batrachia</taxon>
        <taxon>Anura</taxon>
        <taxon>Neobatrachia</taxon>
        <taxon>Hyloidea</taxon>
        <taxon>Eleutherodactylidae</taxon>
        <taxon>Eleutherodactylinae</taxon>
        <taxon>Eleutherodactylus</taxon>
        <taxon>Eleutherodactylus</taxon>
    </lineage>
</organism>
<evidence type="ECO:0000256" key="2">
    <source>
        <dbReference type="ARBA" id="ARBA00023130"/>
    </source>
</evidence>
<keyword evidence="1" id="KW-0391">Immunity</keyword>
<feature type="non-terminal residue" evidence="5">
    <location>
        <position position="1"/>
    </location>
</feature>
<dbReference type="OrthoDB" id="8865476at2759"/>
<protein>
    <recommendedName>
        <fullName evidence="4">Ig-like domain-containing protein</fullName>
    </recommendedName>
</protein>
<proteinExistence type="predicted"/>
<sequence>HYFSISLYFSGIRAQVQLRQPQSVSVQYGGEVRLSCNASGYQFTNYGIAWLRQIPSKEPVYMGYISPYSEYIYVTQSFIGRFNINTDNSRSMAYLDIRNVQLEDAAVYYCARDPQ</sequence>
<dbReference type="GO" id="GO:0005576">
    <property type="term" value="C:extracellular region"/>
    <property type="evidence" value="ECO:0007669"/>
    <property type="project" value="UniProtKB-ARBA"/>
</dbReference>
<accession>A0A8J6C6E5</accession>